<proteinExistence type="predicted"/>
<gene>
    <name evidence="3" type="ORF">HJC23_005286</name>
</gene>
<feature type="compositionally biased region" description="Basic residues" evidence="2">
    <location>
        <begin position="705"/>
        <end position="714"/>
    </location>
</feature>
<feature type="region of interest" description="Disordered" evidence="2">
    <location>
        <begin position="705"/>
        <end position="742"/>
    </location>
</feature>
<dbReference type="Proteomes" id="UP001516023">
    <property type="component" value="Unassembled WGS sequence"/>
</dbReference>
<dbReference type="EMBL" id="JABMIG020000282">
    <property type="protein sequence ID" value="KAL3782583.1"/>
    <property type="molecule type" value="Genomic_DNA"/>
</dbReference>
<feature type="compositionally biased region" description="Polar residues" evidence="2">
    <location>
        <begin position="636"/>
        <end position="648"/>
    </location>
</feature>
<accession>A0ABD3P573</accession>
<evidence type="ECO:0000256" key="2">
    <source>
        <dbReference type="SAM" id="MobiDB-lite"/>
    </source>
</evidence>
<sequence>MVQACLCVFLLLVLPLLSFTFRLYFARTSPDVVCSRCLLQETAAARLIQRPAAASSKVGLLSHLLSSSLTPLWGLMGNNEVRKGSQGSHLTGMAASREEPSTTSRTSHACPATAISAIGHRQESTMTSRSVIIAIETVRTFKPIVRNTRVAAVFAPNARHFSNLPPSRYDSSKHAGVVRINTSDNKVDGEPWWSLSSLHKRVATILANSLPDSLRSDLHQSLTESLSEADSHKSHSVNEAIVSAQAREASVNNRSSNVASKSASEQLEWIEKQRKLEEEIEKRALLKAQERMQVELMAMQEQLKRQEEERRRQEEERKKNFEIELQRKLAFEKWQSNVEKEKMQEESTSEKKANDIPAEVEATAKNASVKSEKRDKVHPILGRQLAVLSYKRIHLMSATTLASLPVYEKQRAYRHDRAQLMAKDKKKTLWMGIPGVISLMEDESGKLFILDGQHRVGMMALLEEEQKKVMARMQEINHDNKINGNSANKESQLFNNDFELAQLDLQNVLVEVFPQRSRDDSVLADAKDLDDKAAIFTEINKAEPIKLLDLPGVATKQTRNIIDHAASHFHDAFPAMFSASQKCRAPHLNLDNLRDALFASDIIRREKISSGGELVKWMAKKNAELKVKYNGDDVPESNQKDNCQTEEGASTRGRWGASGAPVGRQWGENGATVVRQWGDNGVTVTDMIYTTHRRDTPDMLYTTRHGRHARHSGHAQHAGPTSSTRRTRGQTRHGQLLEPSVA</sequence>
<comment type="caution">
    <text evidence="3">The sequence shown here is derived from an EMBL/GenBank/DDBJ whole genome shotgun (WGS) entry which is preliminary data.</text>
</comment>
<keyword evidence="4" id="KW-1185">Reference proteome</keyword>
<evidence type="ECO:0000313" key="3">
    <source>
        <dbReference type="EMBL" id="KAL3782583.1"/>
    </source>
</evidence>
<organism evidence="3 4">
    <name type="scientific">Cyclotella cryptica</name>
    <dbReference type="NCBI Taxonomy" id="29204"/>
    <lineage>
        <taxon>Eukaryota</taxon>
        <taxon>Sar</taxon>
        <taxon>Stramenopiles</taxon>
        <taxon>Ochrophyta</taxon>
        <taxon>Bacillariophyta</taxon>
        <taxon>Coscinodiscophyceae</taxon>
        <taxon>Thalassiosirophycidae</taxon>
        <taxon>Stephanodiscales</taxon>
        <taxon>Stephanodiscaceae</taxon>
        <taxon>Cyclotella</taxon>
    </lineage>
</organism>
<feature type="coiled-coil region" evidence="1">
    <location>
        <begin position="282"/>
        <end position="325"/>
    </location>
</feature>
<name>A0ABD3P573_9STRA</name>
<feature type="region of interest" description="Disordered" evidence="2">
    <location>
        <begin position="630"/>
        <end position="666"/>
    </location>
</feature>
<dbReference type="AlphaFoldDB" id="A0ABD3P573"/>
<evidence type="ECO:0000313" key="4">
    <source>
        <dbReference type="Proteomes" id="UP001516023"/>
    </source>
</evidence>
<protein>
    <recommendedName>
        <fullName evidence="5">ParB/Sulfiredoxin domain-containing protein</fullName>
    </recommendedName>
</protein>
<evidence type="ECO:0000256" key="1">
    <source>
        <dbReference type="SAM" id="Coils"/>
    </source>
</evidence>
<keyword evidence="1" id="KW-0175">Coiled coil</keyword>
<feature type="region of interest" description="Disordered" evidence="2">
    <location>
        <begin position="83"/>
        <end position="108"/>
    </location>
</feature>
<reference evidence="3 4" key="1">
    <citation type="journal article" date="2020" name="G3 (Bethesda)">
        <title>Improved Reference Genome for Cyclotella cryptica CCMP332, a Model for Cell Wall Morphogenesis, Salinity Adaptation, and Lipid Production in Diatoms (Bacillariophyta).</title>
        <authorList>
            <person name="Roberts W.R."/>
            <person name="Downey K.M."/>
            <person name="Ruck E.C."/>
            <person name="Traller J.C."/>
            <person name="Alverson A.J."/>
        </authorList>
    </citation>
    <scope>NUCLEOTIDE SEQUENCE [LARGE SCALE GENOMIC DNA]</scope>
    <source>
        <strain evidence="3 4">CCMP332</strain>
    </source>
</reference>
<feature type="compositionally biased region" description="Low complexity" evidence="2">
    <location>
        <begin position="715"/>
        <end position="724"/>
    </location>
</feature>
<evidence type="ECO:0008006" key="5">
    <source>
        <dbReference type="Google" id="ProtNLM"/>
    </source>
</evidence>